<dbReference type="Proteomes" id="UP000575083">
    <property type="component" value="Unassembled WGS sequence"/>
</dbReference>
<evidence type="ECO:0008006" key="4">
    <source>
        <dbReference type="Google" id="ProtNLM"/>
    </source>
</evidence>
<keyword evidence="3" id="KW-1185">Reference proteome</keyword>
<protein>
    <recommendedName>
        <fullName evidence="4">Holin</fullName>
    </recommendedName>
</protein>
<name>A0A7X0PKY2_9BURK</name>
<sequence length="90" mass="9844">MRNETIDALGATGGKTIAAGAGLTSFGWITSNEFLGLVGAIVAVAGLVITWYYKREANRRHAREHELRMARLRRGMDLPESELAEQGVDE</sequence>
<dbReference type="Pfam" id="PF16082">
    <property type="entry name" value="Phage_holin_2_4"/>
    <property type="match status" value="1"/>
</dbReference>
<keyword evidence="1" id="KW-1133">Transmembrane helix</keyword>
<evidence type="ECO:0000313" key="3">
    <source>
        <dbReference type="Proteomes" id="UP000575083"/>
    </source>
</evidence>
<gene>
    <name evidence="2" type="ORF">HNP48_006388</name>
</gene>
<keyword evidence="1" id="KW-0472">Membrane</keyword>
<keyword evidence="1" id="KW-0812">Transmembrane</keyword>
<reference evidence="2 3" key="1">
    <citation type="submission" date="2020-08" db="EMBL/GenBank/DDBJ databases">
        <title>Functional genomics of gut bacteria from endangered species of beetles.</title>
        <authorList>
            <person name="Carlos-Shanley C."/>
        </authorList>
    </citation>
    <scope>NUCLEOTIDE SEQUENCE [LARGE SCALE GENOMIC DNA]</scope>
    <source>
        <strain evidence="2 3">S00198</strain>
    </source>
</reference>
<proteinExistence type="predicted"/>
<evidence type="ECO:0000313" key="2">
    <source>
        <dbReference type="EMBL" id="MBB6563664.1"/>
    </source>
</evidence>
<evidence type="ECO:0000256" key="1">
    <source>
        <dbReference type="SAM" id="Phobius"/>
    </source>
</evidence>
<dbReference type="InterPro" id="IPR032124">
    <property type="entry name" value="Phage_F116_holin"/>
</dbReference>
<organism evidence="2 3">
    <name type="scientific">Acidovorax soli</name>
    <dbReference type="NCBI Taxonomy" id="592050"/>
    <lineage>
        <taxon>Bacteria</taxon>
        <taxon>Pseudomonadati</taxon>
        <taxon>Pseudomonadota</taxon>
        <taxon>Betaproteobacteria</taxon>
        <taxon>Burkholderiales</taxon>
        <taxon>Comamonadaceae</taxon>
        <taxon>Acidovorax</taxon>
    </lineage>
</organism>
<dbReference type="RefSeq" id="WP_184864924.1">
    <property type="nucleotide sequence ID" value="NZ_JACHLK010000021.1"/>
</dbReference>
<dbReference type="EMBL" id="JACHLK010000021">
    <property type="protein sequence ID" value="MBB6563664.1"/>
    <property type="molecule type" value="Genomic_DNA"/>
</dbReference>
<accession>A0A7X0PKY2</accession>
<feature type="transmembrane region" description="Helical" evidence="1">
    <location>
        <begin position="34"/>
        <end position="53"/>
    </location>
</feature>
<comment type="caution">
    <text evidence="2">The sequence shown here is derived from an EMBL/GenBank/DDBJ whole genome shotgun (WGS) entry which is preliminary data.</text>
</comment>
<dbReference type="AlphaFoldDB" id="A0A7X0PKY2"/>